<name>A0AA35L190_9SAUR</name>
<sequence length="69" mass="7210">MSHGGQSQLQVGPASPIIATGRSGPGFVGASKQPAATYLLLFLKDISFLDCVILKLQRSKGENKPAKNA</sequence>
<dbReference type="EMBL" id="OX395136">
    <property type="protein sequence ID" value="CAI5787278.1"/>
    <property type="molecule type" value="Genomic_DNA"/>
</dbReference>
<proteinExistence type="predicted"/>
<protein>
    <submittedName>
        <fullName evidence="1">Uncharacterized protein</fullName>
    </submittedName>
</protein>
<dbReference type="Proteomes" id="UP001178461">
    <property type="component" value="Chromosome 11"/>
</dbReference>
<organism evidence="1 2">
    <name type="scientific">Podarcis lilfordi</name>
    <name type="common">Lilford's wall lizard</name>
    <dbReference type="NCBI Taxonomy" id="74358"/>
    <lineage>
        <taxon>Eukaryota</taxon>
        <taxon>Metazoa</taxon>
        <taxon>Chordata</taxon>
        <taxon>Craniata</taxon>
        <taxon>Vertebrata</taxon>
        <taxon>Euteleostomi</taxon>
        <taxon>Lepidosauria</taxon>
        <taxon>Squamata</taxon>
        <taxon>Bifurcata</taxon>
        <taxon>Unidentata</taxon>
        <taxon>Episquamata</taxon>
        <taxon>Laterata</taxon>
        <taxon>Lacertibaenia</taxon>
        <taxon>Lacertidae</taxon>
        <taxon>Podarcis</taxon>
    </lineage>
</organism>
<dbReference type="AlphaFoldDB" id="A0AA35L190"/>
<accession>A0AA35L190</accession>
<evidence type="ECO:0000313" key="1">
    <source>
        <dbReference type="EMBL" id="CAI5787278.1"/>
    </source>
</evidence>
<keyword evidence="2" id="KW-1185">Reference proteome</keyword>
<gene>
    <name evidence="1" type="ORF">PODLI_1B031891</name>
</gene>
<reference evidence="1" key="1">
    <citation type="submission" date="2022-12" db="EMBL/GenBank/DDBJ databases">
        <authorList>
            <person name="Alioto T."/>
            <person name="Alioto T."/>
            <person name="Gomez Garrido J."/>
        </authorList>
    </citation>
    <scope>NUCLEOTIDE SEQUENCE</scope>
</reference>
<evidence type="ECO:0000313" key="2">
    <source>
        <dbReference type="Proteomes" id="UP001178461"/>
    </source>
</evidence>